<feature type="compositionally biased region" description="Polar residues" evidence="2">
    <location>
        <begin position="505"/>
        <end position="537"/>
    </location>
</feature>
<feature type="compositionally biased region" description="Polar residues" evidence="2">
    <location>
        <begin position="590"/>
        <end position="606"/>
    </location>
</feature>
<dbReference type="PANTHER" id="PTHR13275:SF4">
    <property type="entry name" value="VACUOLAR PROTEIN SORTING-ASSOCIATED PROTEIN 72 HOMOLOG"/>
    <property type="match status" value="1"/>
</dbReference>
<dbReference type="Proteomes" id="UP001583193">
    <property type="component" value="Unassembled WGS sequence"/>
</dbReference>
<feature type="compositionally biased region" description="Basic and acidic residues" evidence="2">
    <location>
        <begin position="209"/>
        <end position="220"/>
    </location>
</feature>
<feature type="region of interest" description="Disordered" evidence="2">
    <location>
        <begin position="280"/>
        <end position="606"/>
    </location>
</feature>
<proteinExistence type="inferred from homology"/>
<evidence type="ECO:0000259" key="3">
    <source>
        <dbReference type="SMART" id="SM00993"/>
    </source>
</evidence>
<feature type="domain" description="Vps72/YL1 C-terminal" evidence="3">
    <location>
        <begin position="672"/>
        <end position="701"/>
    </location>
</feature>
<evidence type="ECO:0000256" key="2">
    <source>
        <dbReference type="SAM" id="MobiDB-lite"/>
    </source>
</evidence>
<gene>
    <name evidence="4" type="ORF">Plec18167_005485</name>
</gene>
<evidence type="ECO:0000256" key="1">
    <source>
        <dbReference type="ARBA" id="ARBA00006832"/>
    </source>
</evidence>
<protein>
    <recommendedName>
        <fullName evidence="3">Vps72/YL1 C-terminal domain-containing protein</fullName>
    </recommendedName>
</protein>
<accession>A0ABR3XIQ3</accession>
<dbReference type="SMART" id="SM00993">
    <property type="entry name" value="YL1_C"/>
    <property type="match status" value="1"/>
</dbReference>
<feature type="compositionally biased region" description="Polar residues" evidence="2">
    <location>
        <begin position="571"/>
        <end position="581"/>
    </location>
</feature>
<feature type="compositionally biased region" description="Basic and acidic residues" evidence="2">
    <location>
        <begin position="548"/>
        <end position="558"/>
    </location>
</feature>
<feature type="region of interest" description="Disordered" evidence="2">
    <location>
        <begin position="56"/>
        <end position="190"/>
    </location>
</feature>
<evidence type="ECO:0000313" key="5">
    <source>
        <dbReference type="Proteomes" id="UP001583193"/>
    </source>
</evidence>
<dbReference type="Pfam" id="PF05764">
    <property type="entry name" value="YL1"/>
    <property type="match status" value="1"/>
</dbReference>
<feature type="compositionally biased region" description="Basic and acidic residues" evidence="2">
    <location>
        <begin position="487"/>
        <end position="499"/>
    </location>
</feature>
<feature type="compositionally biased region" description="Polar residues" evidence="2">
    <location>
        <begin position="357"/>
        <end position="370"/>
    </location>
</feature>
<feature type="compositionally biased region" description="Basic and acidic residues" evidence="2">
    <location>
        <begin position="100"/>
        <end position="114"/>
    </location>
</feature>
<comment type="similarity">
    <text evidence="1">Belongs to the VPS72/YL1 family.</text>
</comment>
<feature type="compositionally biased region" description="Basic and acidic residues" evidence="2">
    <location>
        <begin position="731"/>
        <end position="744"/>
    </location>
</feature>
<feature type="compositionally biased region" description="Basic and acidic residues" evidence="2">
    <location>
        <begin position="175"/>
        <end position="190"/>
    </location>
</feature>
<feature type="compositionally biased region" description="Basic and acidic residues" evidence="2">
    <location>
        <begin position="465"/>
        <end position="474"/>
    </location>
</feature>
<evidence type="ECO:0000313" key="4">
    <source>
        <dbReference type="EMBL" id="KAL1875549.1"/>
    </source>
</evidence>
<dbReference type="InterPro" id="IPR046757">
    <property type="entry name" value="YL1_N"/>
</dbReference>
<feature type="compositionally biased region" description="Basic and acidic residues" evidence="2">
    <location>
        <begin position="282"/>
        <end position="353"/>
    </location>
</feature>
<feature type="compositionally biased region" description="Polar residues" evidence="2">
    <location>
        <begin position="377"/>
        <end position="404"/>
    </location>
</feature>
<comment type="caution">
    <text evidence="4">The sequence shown here is derived from an EMBL/GenBank/DDBJ whole genome shotgun (WGS) entry which is preliminary data.</text>
</comment>
<feature type="region of interest" description="Disordered" evidence="2">
    <location>
        <begin position="731"/>
        <end position="802"/>
    </location>
</feature>
<sequence>MSDDETSRAGDQSSAEDNVPVETLVAGRSRRSTAGRHLSTLLDAEADDELALLFAEDENDEEFESAVEEGAGEDAEDMQLDSSSEDDDDQGPNAQDNDFEGEKELQKRDKAERLAKKRKAHESLKLAAIRKRVKIDTSNVSTPASRPKKKSERISWLPTPEEGPTRSSSRRQTMKNKELTHARLKDSEEKRIRLIATMEEAAKRKEKHKPKEMTQEERLAEAARVERINSKSLNRWEEMEKKKAEEQRARLEALQNRRLEGPVMSWWSGLSIWVNGKLTRVGKVDIQQKPEKEEKEPKRKKKGEDKEKSDDKNKTDDQKADGKENPQEKAQVEDKTTADDAMKVDSVEKEQGGPKESNAQQEPANPQSKTPPDAPTVPSSTEVAGSASASQVDGPSTDKASAPSTKEAPEQASTEAKEDNSASQRQAGFLDGIHLYASMPESSNGDDGSEPREEPASKPVQSSDAAKESSKDEAVPPTTSNTAEEQGNSRKDEAQKPSPERAATPAQSESKAQETPQETSQPPRSPSQANVDVSSADSKPAAVISEAKPGEADAKAPQESEASAPLPQGATEGSSEKQANPLTAAPLPSADQTPPNTSGQSDQNISAHVDTKDNTDVNVANPPQPELPPVVEQSGRNLIILENFDEKTAQSRDYNIYFNTKKPPRLTKISSHLCVITSLPARYKDPETGLPYANAYAYREIRRAVAQKHVWSTMLGCYVGPLGVAARGVPERFLDPTKPREKPKSAPSDGTPKTDGAQGAETEKENEKANAPSTNGEAAAPAPAPAPVATPVAAGDSMDVDK</sequence>
<dbReference type="Pfam" id="PF08265">
    <property type="entry name" value="YL1_C"/>
    <property type="match status" value="1"/>
</dbReference>
<name>A0ABR3XIQ3_9EURO</name>
<feature type="region of interest" description="Disordered" evidence="2">
    <location>
        <begin position="201"/>
        <end position="220"/>
    </location>
</feature>
<keyword evidence="5" id="KW-1185">Reference proteome</keyword>
<dbReference type="PANTHER" id="PTHR13275">
    <property type="entry name" value="YL-1 PROTEIN TRANSCRIPTION FACTOR-LIKE 1"/>
    <property type="match status" value="1"/>
</dbReference>
<feature type="compositionally biased region" description="Polar residues" evidence="2">
    <location>
        <begin position="477"/>
        <end position="486"/>
    </location>
</feature>
<dbReference type="EMBL" id="JAVDPF010000017">
    <property type="protein sequence ID" value="KAL1875549.1"/>
    <property type="molecule type" value="Genomic_DNA"/>
</dbReference>
<dbReference type="InterPro" id="IPR013272">
    <property type="entry name" value="Vps72/YL1_C"/>
</dbReference>
<feature type="region of interest" description="Disordered" evidence="2">
    <location>
        <begin position="1"/>
        <end position="35"/>
    </location>
</feature>
<organism evidence="4 5">
    <name type="scientific">Paecilomyces lecythidis</name>
    <dbReference type="NCBI Taxonomy" id="3004212"/>
    <lineage>
        <taxon>Eukaryota</taxon>
        <taxon>Fungi</taxon>
        <taxon>Dikarya</taxon>
        <taxon>Ascomycota</taxon>
        <taxon>Pezizomycotina</taxon>
        <taxon>Eurotiomycetes</taxon>
        <taxon>Eurotiomycetidae</taxon>
        <taxon>Eurotiales</taxon>
        <taxon>Thermoascaceae</taxon>
        <taxon>Paecilomyces</taxon>
    </lineage>
</organism>
<feature type="compositionally biased region" description="Acidic residues" evidence="2">
    <location>
        <begin position="56"/>
        <end position="90"/>
    </location>
</feature>
<reference evidence="4 5" key="1">
    <citation type="journal article" date="2024" name="IMA Fungus">
        <title>IMA Genome - F19 : A genome assembly and annotation guide to empower mycologists, including annotated draft genome sequences of Ceratocystis pirilliformis, Diaporthe australafricana, Fusarium ophioides, Paecilomyces lecythidis, and Sporothrix stenoceras.</title>
        <authorList>
            <person name="Aylward J."/>
            <person name="Wilson A.M."/>
            <person name="Visagie C.M."/>
            <person name="Spraker J."/>
            <person name="Barnes I."/>
            <person name="Buitendag C."/>
            <person name="Ceriani C."/>
            <person name="Del Mar Angel L."/>
            <person name="du Plessis D."/>
            <person name="Fuchs T."/>
            <person name="Gasser K."/>
            <person name="Kramer D."/>
            <person name="Li W."/>
            <person name="Munsamy K."/>
            <person name="Piso A."/>
            <person name="Price J.L."/>
            <person name="Sonnekus B."/>
            <person name="Thomas C."/>
            <person name="van der Nest A."/>
            <person name="van Dijk A."/>
            <person name="van Heerden A."/>
            <person name="van Vuuren N."/>
            <person name="Yilmaz N."/>
            <person name="Duong T.A."/>
            <person name="van der Merwe N.A."/>
            <person name="Wingfield M.J."/>
            <person name="Wingfield B.D."/>
        </authorList>
    </citation>
    <scope>NUCLEOTIDE SEQUENCE [LARGE SCALE GENOMIC DNA]</scope>
    <source>
        <strain evidence="4 5">CMW 18167</strain>
    </source>
</reference>